<evidence type="ECO:0000256" key="3">
    <source>
        <dbReference type="ARBA" id="ARBA00022475"/>
    </source>
</evidence>
<dbReference type="Pfam" id="PF12019">
    <property type="entry name" value="GspH"/>
    <property type="match status" value="1"/>
</dbReference>
<feature type="transmembrane region" description="Helical" evidence="11">
    <location>
        <begin position="20"/>
        <end position="41"/>
    </location>
</feature>
<dbReference type="PROSITE" id="PS00409">
    <property type="entry name" value="PROKAR_NTER_METHYL"/>
    <property type="match status" value="1"/>
</dbReference>
<evidence type="ECO:0000256" key="7">
    <source>
        <dbReference type="ARBA" id="ARBA00022989"/>
    </source>
</evidence>
<keyword evidence="4" id="KW-0488">Methylation</keyword>
<dbReference type="EMBL" id="JAUFPU010000003">
    <property type="protein sequence ID" value="MDN3575787.1"/>
    <property type="molecule type" value="Genomic_DNA"/>
</dbReference>
<keyword evidence="14" id="KW-1185">Reference proteome</keyword>
<dbReference type="InterPro" id="IPR045584">
    <property type="entry name" value="Pilin-like"/>
</dbReference>
<dbReference type="Pfam" id="PF07963">
    <property type="entry name" value="N_methyl"/>
    <property type="match status" value="1"/>
</dbReference>
<evidence type="ECO:0000256" key="6">
    <source>
        <dbReference type="ARBA" id="ARBA00022692"/>
    </source>
</evidence>
<evidence type="ECO:0000256" key="2">
    <source>
        <dbReference type="ARBA" id="ARBA00021549"/>
    </source>
</evidence>
<keyword evidence="6 11" id="KW-0812">Transmembrane</keyword>
<dbReference type="Proteomes" id="UP001180081">
    <property type="component" value="Unassembled WGS sequence"/>
</dbReference>
<protein>
    <recommendedName>
        <fullName evidence="2">Type II secretion system protein H</fullName>
    </recommendedName>
    <alternativeName>
        <fullName evidence="10">General secretion pathway protein H</fullName>
    </alternativeName>
</protein>
<dbReference type="SUPFAM" id="SSF54523">
    <property type="entry name" value="Pili subunits"/>
    <property type="match status" value="1"/>
</dbReference>
<keyword evidence="8 11" id="KW-0472">Membrane</keyword>
<evidence type="ECO:0000313" key="14">
    <source>
        <dbReference type="Proteomes" id="UP001180081"/>
    </source>
</evidence>
<organism evidence="13 14">
    <name type="scientific">Chitinimonas viridis</name>
    <dbReference type="NCBI Taxonomy" id="664880"/>
    <lineage>
        <taxon>Bacteria</taxon>
        <taxon>Pseudomonadati</taxon>
        <taxon>Pseudomonadota</taxon>
        <taxon>Betaproteobacteria</taxon>
        <taxon>Neisseriales</taxon>
        <taxon>Chitinibacteraceae</taxon>
        <taxon>Chitinimonas</taxon>
    </lineage>
</organism>
<dbReference type="RefSeq" id="WP_290331424.1">
    <property type="nucleotide sequence ID" value="NZ_JAUFPU010000003.1"/>
</dbReference>
<name>A0ABT8B1N4_9NEIS</name>
<sequence length="210" mass="22735">MDNFQFSSLRRGHGFSLVEMMVVVLIIGVLMAVGVPSYRAWIENSGVRARADALMDGMRQARMEAIKNNASVRFSLANGTSCIPTNGAPHWVIWQDTAAVPAAIAGCNDARILVASGSDKVGANAVITHRLVNVARVPTGDIPNTIQFSALGRVVDNIQGGWWVDIDLPATVLPLEKSRNLRITVSQGGELRMCDPDAENLFPLNDPRRC</sequence>
<evidence type="ECO:0000313" key="13">
    <source>
        <dbReference type="EMBL" id="MDN3575787.1"/>
    </source>
</evidence>
<accession>A0ABT8B1N4</accession>
<comment type="similarity">
    <text evidence="9">Belongs to the GSP H family.</text>
</comment>
<evidence type="ECO:0000256" key="10">
    <source>
        <dbReference type="ARBA" id="ARBA00030775"/>
    </source>
</evidence>
<evidence type="ECO:0000256" key="4">
    <source>
        <dbReference type="ARBA" id="ARBA00022481"/>
    </source>
</evidence>
<keyword evidence="3" id="KW-1003">Cell membrane</keyword>
<comment type="caution">
    <text evidence="13">The sequence shown here is derived from an EMBL/GenBank/DDBJ whole genome shotgun (WGS) entry which is preliminary data.</text>
</comment>
<evidence type="ECO:0000259" key="12">
    <source>
        <dbReference type="Pfam" id="PF12019"/>
    </source>
</evidence>
<evidence type="ECO:0000256" key="9">
    <source>
        <dbReference type="ARBA" id="ARBA00025772"/>
    </source>
</evidence>
<reference evidence="13" key="1">
    <citation type="journal article" date="2014" name="Int. J. Syst. Evol. Microbiol.">
        <title>Complete genome of a new Firmicutes species belonging to the dominant human colonic microbiota ('Ruminococcus bicirculans') reveals two chromosomes and a selective capacity to utilize plant glucans.</title>
        <authorList>
            <consortium name="NISC Comparative Sequencing Program"/>
            <person name="Wegmann U."/>
            <person name="Louis P."/>
            <person name="Goesmann A."/>
            <person name="Henrissat B."/>
            <person name="Duncan S.H."/>
            <person name="Flint H.J."/>
        </authorList>
    </citation>
    <scope>NUCLEOTIDE SEQUENCE</scope>
    <source>
        <strain evidence="13">CECT 7703</strain>
    </source>
</reference>
<dbReference type="InterPro" id="IPR012902">
    <property type="entry name" value="N_methyl_site"/>
</dbReference>
<keyword evidence="7 11" id="KW-1133">Transmembrane helix</keyword>
<reference evidence="13" key="2">
    <citation type="submission" date="2023-06" db="EMBL/GenBank/DDBJ databases">
        <authorList>
            <person name="Lucena T."/>
            <person name="Sun Q."/>
        </authorList>
    </citation>
    <scope>NUCLEOTIDE SEQUENCE</scope>
    <source>
        <strain evidence="13">CECT 7703</strain>
    </source>
</reference>
<dbReference type="Gene3D" id="3.30.700.10">
    <property type="entry name" value="Glycoprotein, Type 4 Pilin"/>
    <property type="match status" value="1"/>
</dbReference>
<evidence type="ECO:0000256" key="8">
    <source>
        <dbReference type="ARBA" id="ARBA00023136"/>
    </source>
</evidence>
<evidence type="ECO:0000256" key="5">
    <source>
        <dbReference type="ARBA" id="ARBA00022519"/>
    </source>
</evidence>
<keyword evidence="5" id="KW-0997">Cell inner membrane</keyword>
<dbReference type="InterPro" id="IPR022346">
    <property type="entry name" value="T2SS_GspH"/>
</dbReference>
<proteinExistence type="inferred from homology"/>
<comment type="subcellular location">
    <subcellularLocation>
        <location evidence="1">Cell inner membrane</location>
        <topology evidence="1">Single-pass membrane protein</topology>
    </subcellularLocation>
</comment>
<gene>
    <name evidence="13" type="ORF">QWZ03_03260</name>
</gene>
<feature type="domain" description="General secretion pathway GspH" evidence="12">
    <location>
        <begin position="51"/>
        <end position="189"/>
    </location>
</feature>
<evidence type="ECO:0000256" key="1">
    <source>
        <dbReference type="ARBA" id="ARBA00004377"/>
    </source>
</evidence>
<evidence type="ECO:0000256" key="11">
    <source>
        <dbReference type="SAM" id="Phobius"/>
    </source>
</evidence>
<dbReference type="NCBIfam" id="TIGR02532">
    <property type="entry name" value="IV_pilin_GFxxxE"/>
    <property type="match status" value="1"/>
</dbReference>